<evidence type="ECO:0000256" key="3">
    <source>
        <dbReference type="PROSITE-ProRule" id="PRU00339"/>
    </source>
</evidence>
<dbReference type="InterPro" id="IPR051685">
    <property type="entry name" value="Ycf3/AcsC/BcsC/TPR_MFPF"/>
</dbReference>
<dbReference type="Pfam" id="PF13414">
    <property type="entry name" value="TPR_11"/>
    <property type="match status" value="1"/>
</dbReference>
<dbReference type="PANTHER" id="PTHR44943">
    <property type="entry name" value="CELLULOSE SYNTHASE OPERON PROTEIN C"/>
    <property type="match status" value="1"/>
</dbReference>
<keyword evidence="2 3" id="KW-0802">TPR repeat</keyword>
<dbReference type="SMART" id="SM00028">
    <property type="entry name" value="TPR"/>
    <property type="match status" value="3"/>
</dbReference>
<dbReference type="Gene3D" id="1.25.40.10">
    <property type="entry name" value="Tetratricopeptide repeat domain"/>
    <property type="match status" value="2"/>
</dbReference>
<evidence type="ECO:0000256" key="2">
    <source>
        <dbReference type="ARBA" id="ARBA00022803"/>
    </source>
</evidence>
<dbReference type="AlphaFoldDB" id="A0A7C0Y3R1"/>
<feature type="coiled-coil region" evidence="4">
    <location>
        <begin position="39"/>
        <end position="66"/>
    </location>
</feature>
<name>A0A7C0Y3R1_DESA2</name>
<dbReference type="InterPro" id="IPR011990">
    <property type="entry name" value="TPR-like_helical_dom_sf"/>
</dbReference>
<dbReference type="PROSITE" id="PS50005">
    <property type="entry name" value="TPR"/>
    <property type="match status" value="1"/>
</dbReference>
<evidence type="ECO:0000256" key="1">
    <source>
        <dbReference type="ARBA" id="ARBA00022737"/>
    </source>
</evidence>
<protein>
    <submittedName>
        <fullName evidence="5">Tetratricopeptide repeat protein</fullName>
    </submittedName>
</protein>
<sequence>MVKQEKFEALKKLIQSGNLIEAEQAILEAMLKEPEEHRYKFLLAELALKRNTIEKAERLCKEALSKLPTERYGLFLKGKILLAKGTKKAAKEAMEIFEYLFNQSKTKSTLYWLLQAYLKAKEPKKAWEILQSVPFSLQDTPALRRLQAKILIALKRYKEALKVYELLLKESPQDMKLKRKILLLKKQIKGKEKWQKEMEIIARLPSAEKDIILLLAQAETAKEQGKIKEAISFYEKVLKIDPENREANLNLGFVLIKSEDPNLIDAGIEKLKQFFLEEPYFHPVRSALFSACERYGKIDYLLRILEDALSLHPEKVKIFGWIKRYQKKIKNAAHC</sequence>
<feature type="repeat" description="TPR" evidence="3">
    <location>
        <begin position="211"/>
        <end position="244"/>
    </location>
</feature>
<keyword evidence="1" id="KW-0677">Repeat</keyword>
<dbReference type="Proteomes" id="UP000886289">
    <property type="component" value="Unassembled WGS sequence"/>
</dbReference>
<keyword evidence="4" id="KW-0175">Coiled coil</keyword>
<organism evidence="5">
    <name type="scientific">Desulfofervidus auxilii</name>
    <dbReference type="NCBI Taxonomy" id="1621989"/>
    <lineage>
        <taxon>Bacteria</taxon>
        <taxon>Pseudomonadati</taxon>
        <taxon>Thermodesulfobacteriota</taxon>
        <taxon>Candidatus Desulfofervidia</taxon>
        <taxon>Candidatus Desulfofervidales</taxon>
        <taxon>Candidatus Desulfofervidaceae</taxon>
        <taxon>Candidatus Desulfofervidus</taxon>
    </lineage>
</organism>
<dbReference type="EMBL" id="DRBS01000099">
    <property type="protein sequence ID" value="HDD43737.1"/>
    <property type="molecule type" value="Genomic_DNA"/>
</dbReference>
<dbReference type="PANTHER" id="PTHR44943:SF8">
    <property type="entry name" value="TPR REPEAT-CONTAINING PROTEIN MJ0263"/>
    <property type="match status" value="1"/>
</dbReference>
<evidence type="ECO:0000256" key="4">
    <source>
        <dbReference type="SAM" id="Coils"/>
    </source>
</evidence>
<dbReference type="Pfam" id="PF12895">
    <property type="entry name" value="ANAPC3"/>
    <property type="match status" value="1"/>
</dbReference>
<proteinExistence type="predicted"/>
<comment type="caution">
    <text evidence="5">The sequence shown here is derived from an EMBL/GenBank/DDBJ whole genome shotgun (WGS) entry which is preliminary data.</text>
</comment>
<evidence type="ECO:0000313" key="5">
    <source>
        <dbReference type="EMBL" id="HDD43737.1"/>
    </source>
</evidence>
<dbReference type="InterPro" id="IPR019734">
    <property type="entry name" value="TPR_rpt"/>
</dbReference>
<accession>A0A7C0Y3R1</accession>
<gene>
    <name evidence="5" type="ORF">ENG63_02605</name>
</gene>
<dbReference type="SUPFAM" id="SSF48452">
    <property type="entry name" value="TPR-like"/>
    <property type="match status" value="1"/>
</dbReference>
<reference evidence="5" key="1">
    <citation type="journal article" date="2020" name="mSystems">
        <title>Genome- and Community-Level Interaction Insights into Carbon Utilization and Element Cycling Functions of Hydrothermarchaeota in Hydrothermal Sediment.</title>
        <authorList>
            <person name="Zhou Z."/>
            <person name="Liu Y."/>
            <person name="Xu W."/>
            <person name="Pan J."/>
            <person name="Luo Z.H."/>
            <person name="Li M."/>
        </authorList>
    </citation>
    <scope>NUCLEOTIDE SEQUENCE [LARGE SCALE GENOMIC DNA]</scope>
    <source>
        <strain evidence="5">HyVt-233</strain>
    </source>
</reference>
<dbReference type="Pfam" id="PF13432">
    <property type="entry name" value="TPR_16"/>
    <property type="match status" value="1"/>
</dbReference>